<accession>A0ABU9XE04</accession>
<dbReference type="InterPro" id="IPR013551">
    <property type="entry name" value="YicC-like_C"/>
</dbReference>
<name>A0ABU9XE04_9BACI</name>
<comment type="cofactor">
    <cofactor evidence="1">
        <name>a divalent metal cation</name>
        <dbReference type="ChEBI" id="CHEBI:60240"/>
    </cofactor>
</comment>
<evidence type="ECO:0000259" key="7">
    <source>
        <dbReference type="Pfam" id="PF08340"/>
    </source>
</evidence>
<dbReference type="InterPro" id="IPR013527">
    <property type="entry name" value="YicC-like_N"/>
</dbReference>
<dbReference type="NCBIfam" id="TIGR00255">
    <property type="entry name" value="YicC/YloC family endoribonuclease"/>
    <property type="match status" value="1"/>
</dbReference>
<dbReference type="Pfam" id="PF03755">
    <property type="entry name" value="YicC-like_N"/>
    <property type="match status" value="1"/>
</dbReference>
<dbReference type="EMBL" id="JBDIML010000001">
    <property type="protein sequence ID" value="MEN2766506.1"/>
    <property type="molecule type" value="Genomic_DNA"/>
</dbReference>
<evidence type="ECO:0000256" key="1">
    <source>
        <dbReference type="ARBA" id="ARBA00001968"/>
    </source>
</evidence>
<keyword evidence="3" id="KW-0255">Endonuclease</keyword>
<organism evidence="8 9">
    <name type="scientific">Ornithinibacillus xuwenensis</name>
    <dbReference type="NCBI Taxonomy" id="3144668"/>
    <lineage>
        <taxon>Bacteria</taxon>
        <taxon>Bacillati</taxon>
        <taxon>Bacillota</taxon>
        <taxon>Bacilli</taxon>
        <taxon>Bacillales</taxon>
        <taxon>Bacillaceae</taxon>
        <taxon>Ornithinibacillus</taxon>
    </lineage>
</organism>
<evidence type="ECO:0000256" key="3">
    <source>
        <dbReference type="ARBA" id="ARBA00022759"/>
    </source>
</evidence>
<dbReference type="Pfam" id="PF08340">
    <property type="entry name" value="YicC-like_C"/>
    <property type="match status" value="1"/>
</dbReference>
<dbReference type="PANTHER" id="PTHR30636:SF3">
    <property type="entry name" value="UPF0701 PROTEIN YICC"/>
    <property type="match status" value="1"/>
</dbReference>
<dbReference type="GO" id="GO:0016787">
    <property type="term" value="F:hydrolase activity"/>
    <property type="evidence" value="ECO:0007669"/>
    <property type="project" value="UniProtKB-KW"/>
</dbReference>
<dbReference type="PANTHER" id="PTHR30636">
    <property type="entry name" value="UPF0701 PROTEIN YICC"/>
    <property type="match status" value="1"/>
</dbReference>
<evidence type="ECO:0000313" key="9">
    <source>
        <dbReference type="Proteomes" id="UP001444625"/>
    </source>
</evidence>
<feature type="domain" description="Endoribonuclease YicC-like C-terminal" evidence="7">
    <location>
        <begin position="172"/>
        <end position="291"/>
    </location>
</feature>
<evidence type="ECO:0000256" key="5">
    <source>
        <dbReference type="ARBA" id="ARBA00035648"/>
    </source>
</evidence>
<comment type="similarity">
    <text evidence="5">Belongs to the YicC/YloC family.</text>
</comment>
<dbReference type="RefSeq" id="WP_345824162.1">
    <property type="nucleotide sequence ID" value="NZ_JBDIML010000001.1"/>
</dbReference>
<proteinExistence type="inferred from homology"/>
<comment type="caution">
    <text evidence="8">The sequence shown here is derived from an EMBL/GenBank/DDBJ whole genome shotgun (WGS) entry which is preliminary data.</text>
</comment>
<evidence type="ECO:0000256" key="2">
    <source>
        <dbReference type="ARBA" id="ARBA00022722"/>
    </source>
</evidence>
<dbReference type="EC" id="3.1.-.-" evidence="8"/>
<keyword evidence="4 8" id="KW-0378">Hydrolase</keyword>
<dbReference type="InterPro" id="IPR005229">
    <property type="entry name" value="YicC/YloC-like"/>
</dbReference>
<keyword evidence="2" id="KW-0540">Nuclease</keyword>
<feature type="domain" description="Endoribonuclease YicC-like N-terminal" evidence="6">
    <location>
        <begin position="2"/>
        <end position="153"/>
    </location>
</feature>
<gene>
    <name evidence="8" type="ORF">ABC228_04840</name>
</gene>
<evidence type="ECO:0000313" key="8">
    <source>
        <dbReference type="EMBL" id="MEN2766506.1"/>
    </source>
</evidence>
<evidence type="ECO:0000256" key="4">
    <source>
        <dbReference type="ARBA" id="ARBA00022801"/>
    </source>
</evidence>
<protein>
    <submittedName>
        <fullName evidence="8">YicC/YloC family endoribonuclease</fullName>
        <ecNumber evidence="8">3.1.-.-</ecNumber>
    </submittedName>
</protein>
<evidence type="ECO:0000259" key="6">
    <source>
        <dbReference type="Pfam" id="PF03755"/>
    </source>
</evidence>
<reference evidence="8 9" key="1">
    <citation type="submission" date="2024-05" db="EMBL/GenBank/DDBJ databases">
        <authorList>
            <person name="Haq I."/>
            <person name="Ullah Z."/>
            <person name="Ahmad R."/>
            <person name="Li M."/>
            <person name="Tong Y."/>
        </authorList>
    </citation>
    <scope>NUCLEOTIDE SEQUENCE [LARGE SCALE GENOMIC DNA]</scope>
    <source>
        <strain evidence="8 9">16A2E</strain>
    </source>
</reference>
<sequence length="291" mass="34069">MSMTGYGASSFQLDNTAITVEIKSVNHRFLDIIPKYPRAFLFLEDKIKQIIKHYFNRGRIEIHIDIEGETFVNKSIVTDWSLMDQFIQQIHIAKERYQLEGDIPVSIITQLPELITVTEKEEKPNELQEQLLDCIKLACEQMLKMRLEEGKKLIHDIMNRVQVIRDMIHLLEERRETVVSEYRTRIQSRIEDYLEDATVLEESRLHQEIALLAEKGDISEEITRLLSHVDHVEEICKSNQPIGRKLDFVLQEMNREANTIGSKSTDHKIGVWTVTMKSEIEKIKEQVQNIE</sequence>
<dbReference type="Proteomes" id="UP001444625">
    <property type="component" value="Unassembled WGS sequence"/>
</dbReference>
<keyword evidence="9" id="KW-1185">Reference proteome</keyword>